<gene>
    <name evidence="8" type="ORF">ABJ99_2131</name>
</gene>
<dbReference type="SUPFAM" id="SSF64518">
    <property type="entry name" value="Phase 1 flagellin"/>
    <property type="match status" value="1"/>
</dbReference>
<comment type="caution">
    <text evidence="8">The sequence shown here is derived from an EMBL/GenBank/DDBJ whole genome shotgun (WGS) entry which is preliminary data.</text>
</comment>
<evidence type="ECO:0000256" key="2">
    <source>
        <dbReference type="ARBA" id="ARBA00004613"/>
    </source>
</evidence>
<dbReference type="PATRIC" id="fig|81035.3.peg.2294"/>
<dbReference type="GO" id="GO:0071973">
    <property type="term" value="P:bacterial-type flagellum-dependent cell motility"/>
    <property type="evidence" value="ECO:0007669"/>
    <property type="project" value="InterPro"/>
</dbReference>
<sequence length="530" mass="55199">MRISTTQFYEATNANYQRNYANLNKTSEEVSSGIKLNTASDDPVGASRVLQLAQQNSMLTQYAANIGTINTNVVSTETALTSIIDTMQSAREEIISASNGVNTDSERLTKAQALKQYQGQLLALMNSKDPNGQYILAGSKSSTPPYSLNADGFYSYKGDQTSVNLAVGDGLVMASNTTGYEAFEQSVNSTRTSATLISPATDDGKIGLSAGQVTSTPTYNSSYQAGEPYTLTFLSGTQFKITDATGTDVSSDASSAGKFGNSTFEAQTFTFRGVEMTLNVNLPAADRVSQATADAALTNRSYQLASTPDSVSTSRSAGNTSTANISSSTVGNTAADRTAFNNTFPAGGAILKFTSATDYDLFASPLTSSSKPVSSGTMSGSTANASGVNFNVSGTPAAGDQFIVESGTHQNENILNTLTAAIKALSTPVDGDLVGTQKMQASLDSALGNITSGIAQASTAKANGGARQLAASAQGTTNELLKANNTIEQGTYVNADIVEATTRLTLQKTMLDASQQVFTLLSKLNLFSQL</sequence>
<evidence type="ECO:0000313" key="9">
    <source>
        <dbReference type="Proteomes" id="UP000037891"/>
    </source>
</evidence>
<dbReference type="GO" id="GO:0005576">
    <property type="term" value="C:extracellular region"/>
    <property type="evidence" value="ECO:0007669"/>
    <property type="project" value="UniProtKB-SubCell"/>
</dbReference>
<organism evidence="8 9">
    <name type="scientific">Pseudomonas syringae pv. cilantro</name>
    <dbReference type="NCBI Taxonomy" id="81035"/>
    <lineage>
        <taxon>Bacteria</taxon>
        <taxon>Pseudomonadati</taxon>
        <taxon>Pseudomonadota</taxon>
        <taxon>Gammaproteobacteria</taxon>
        <taxon>Pseudomonadales</taxon>
        <taxon>Pseudomonadaceae</taxon>
        <taxon>Pseudomonas</taxon>
        <taxon>Pseudomonas syringae</taxon>
    </lineage>
</organism>
<evidence type="ECO:0000259" key="7">
    <source>
        <dbReference type="Pfam" id="PF00669"/>
    </source>
</evidence>
<dbReference type="GO" id="GO:0005198">
    <property type="term" value="F:structural molecule activity"/>
    <property type="evidence" value="ECO:0007669"/>
    <property type="project" value="InterPro"/>
</dbReference>
<proteinExistence type="inferred from homology"/>
<dbReference type="NCBIfam" id="NF009361">
    <property type="entry name" value="PRK12717.1"/>
    <property type="match status" value="1"/>
</dbReference>
<evidence type="ECO:0000256" key="3">
    <source>
        <dbReference type="ARBA" id="ARBA00005709"/>
    </source>
</evidence>
<dbReference type="AlphaFoldDB" id="A0A0N0XD81"/>
<comment type="subcellular location">
    <subcellularLocation>
        <location evidence="1">Bacterial flagellum</location>
    </subcellularLocation>
    <subcellularLocation>
        <location evidence="2">Secreted</location>
    </subcellularLocation>
</comment>
<name>A0A0N0XD81_PSESX</name>
<protein>
    <submittedName>
        <fullName evidence="8">Flagellar hook-associated protein FlgL</fullName>
    </submittedName>
</protein>
<dbReference type="GO" id="GO:0009424">
    <property type="term" value="C:bacterial-type flagellum hook"/>
    <property type="evidence" value="ECO:0007669"/>
    <property type="project" value="InterPro"/>
</dbReference>
<keyword evidence="8" id="KW-0966">Cell projection</keyword>
<dbReference type="NCBIfam" id="TIGR02550">
    <property type="entry name" value="flagell_flgL"/>
    <property type="match status" value="1"/>
</dbReference>
<keyword evidence="5" id="KW-0975">Bacterial flagellum</keyword>
<reference evidence="8 9" key="1">
    <citation type="submission" date="2015-07" db="EMBL/GenBank/DDBJ databases">
        <authorList>
            <person name="Noorani M."/>
        </authorList>
    </citation>
    <scope>NUCLEOTIDE SEQUENCE [LARGE SCALE GENOMIC DNA]</scope>
    <source>
        <strain evidence="8 9">0788_9</strain>
    </source>
</reference>
<dbReference type="Proteomes" id="UP000037891">
    <property type="component" value="Unassembled WGS sequence"/>
</dbReference>
<keyword evidence="8" id="KW-0969">Cilium</keyword>
<dbReference type="PANTHER" id="PTHR42792">
    <property type="entry name" value="FLAGELLIN"/>
    <property type="match status" value="1"/>
</dbReference>
<dbReference type="Pfam" id="PF00669">
    <property type="entry name" value="Flagellin_N"/>
    <property type="match status" value="1"/>
</dbReference>
<reference evidence="8 9" key="2">
    <citation type="submission" date="2015-10" db="EMBL/GenBank/DDBJ databases">
        <title>Comparative genomics and high-throughput reverse genetic screens identify a new phytobacterial MAMP and an Arabidopsis receptor required for immune elicitation.</title>
        <authorList>
            <person name="Mott G.A."/>
            <person name="Thakur S."/>
            <person name="Wang P.W."/>
            <person name="Desveaux D."/>
            <person name="Guttman D.S."/>
        </authorList>
    </citation>
    <scope>NUCLEOTIDE SEQUENCE [LARGE SCALE GENOMIC DNA]</scope>
    <source>
        <strain evidence="8 9">0788_9</strain>
    </source>
</reference>
<feature type="region of interest" description="Disordered" evidence="6">
    <location>
        <begin position="304"/>
        <end position="331"/>
    </location>
</feature>
<dbReference type="RefSeq" id="WP_054085643.1">
    <property type="nucleotide sequence ID" value="NZ_LGLN01000033.1"/>
</dbReference>
<evidence type="ECO:0000256" key="1">
    <source>
        <dbReference type="ARBA" id="ARBA00004365"/>
    </source>
</evidence>
<evidence type="ECO:0000313" key="8">
    <source>
        <dbReference type="EMBL" id="KPC33273.1"/>
    </source>
</evidence>
<dbReference type="PANTHER" id="PTHR42792:SF1">
    <property type="entry name" value="FLAGELLAR HOOK-ASSOCIATED PROTEIN 3"/>
    <property type="match status" value="1"/>
</dbReference>
<dbReference type="EMBL" id="LGLN01000033">
    <property type="protein sequence ID" value="KPC33273.1"/>
    <property type="molecule type" value="Genomic_DNA"/>
</dbReference>
<dbReference type="Gene3D" id="1.20.1330.10">
    <property type="entry name" value="f41 fragment of flagellin, N-terminal domain"/>
    <property type="match status" value="2"/>
</dbReference>
<evidence type="ECO:0000256" key="5">
    <source>
        <dbReference type="ARBA" id="ARBA00023143"/>
    </source>
</evidence>
<comment type="similarity">
    <text evidence="3">Belongs to the bacterial flagellin family.</text>
</comment>
<accession>A0A0N0XD81</accession>
<evidence type="ECO:0000256" key="6">
    <source>
        <dbReference type="SAM" id="MobiDB-lite"/>
    </source>
</evidence>
<dbReference type="InterPro" id="IPR001029">
    <property type="entry name" value="Flagellin_N"/>
</dbReference>
<evidence type="ECO:0000256" key="4">
    <source>
        <dbReference type="ARBA" id="ARBA00022525"/>
    </source>
</evidence>
<dbReference type="InterPro" id="IPR001492">
    <property type="entry name" value="Flagellin"/>
</dbReference>
<keyword evidence="8" id="KW-0282">Flagellum</keyword>
<keyword evidence="4" id="KW-0964">Secreted</keyword>
<feature type="domain" description="Flagellin N-terminal" evidence="7">
    <location>
        <begin position="3"/>
        <end position="140"/>
    </location>
</feature>
<dbReference type="InterPro" id="IPR013384">
    <property type="entry name" value="Flagell_FlgL"/>
</dbReference>